<sequence length="119" mass="13430">MSQGVVEFSGTNWILPSIHLQFCTYIASSSRSHQARYSIELGHDQKKAFYALKLALQQSPILKLPDLIHPFIVTMDASGFYMSSVLSQRIDDNDQAIAFFSNHLGSNELIWPSHKKKSC</sequence>
<proteinExistence type="predicted"/>
<protein>
    <recommendedName>
        <fullName evidence="1">Reverse transcriptase/retrotransposon-derived protein RNase H-like domain-containing protein</fullName>
    </recommendedName>
</protein>
<accession>A0A024FVY6</accession>
<dbReference type="InterPro" id="IPR041577">
    <property type="entry name" value="RT_RNaseH_2"/>
</dbReference>
<feature type="domain" description="Reverse transcriptase/retrotransposon-derived protein RNase H-like" evidence="1">
    <location>
        <begin position="42"/>
        <end position="117"/>
    </location>
</feature>
<dbReference type="PANTHER" id="PTHR33064:SF37">
    <property type="entry name" value="RIBONUCLEASE H"/>
    <property type="match status" value="1"/>
</dbReference>
<keyword evidence="3" id="KW-1185">Reference proteome</keyword>
<dbReference type="InterPro" id="IPR051320">
    <property type="entry name" value="Viral_Replic_Matur_Polypro"/>
</dbReference>
<dbReference type="Proteomes" id="UP000053237">
    <property type="component" value="Unassembled WGS sequence"/>
</dbReference>
<comment type="caution">
    <text evidence="2">The sequence shown here is derived from an EMBL/GenBank/DDBJ whole genome shotgun (WGS) entry which is preliminary data.</text>
</comment>
<dbReference type="InterPro" id="IPR043502">
    <property type="entry name" value="DNA/RNA_pol_sf"/>
</dbReference>
<dbReference type="Pfam" id="PF17919">
    <property type="entry name" value="RT_RNaseH_2"/>
    <property type="match status" value="1"/>
</dbReference>
<dbReference type="SUPFAM" id="SSF56672">
    <property type="entry name" value="DNA/RNA polymerases"/>
    <property type="match status" value="1"/>
</dbReference>
<organism evidence="2 3">
    <name type="scientific">Albugo candida</name>
    <dbReference type="NCBI Taxonomy" id="65357"/>
    <lineage>
        <taxon>Eukaryota</taxon>
        <taxon>Sar</taxon>
        <taxon>Stramenopiles</taxon>
        <taxon>Oomycota</taxon>
        <taxon>Peronosporomycetes</taxon>
        <taxon>Albuginales</taxon>
        <taxon>Albuginaceae</taxon>
        <taxon>Albugo</taxon>
    </lineage>
</organism>
<gene>
    <name evidence="2" type="ORF">BN9_127400</name>
</gene>
<name>A0A024FVY6_9STRA</name>
<reference evidence="2 3" key="1">
    <citation type="submission" date="2012-05" db="EMBL/GenBank/DDBJ databases">
        <title>Recombination and specialization in a pathogen metapopulation.</title>
        <authorList>
            <person name="Gardiner A."/>
            <person name="Kemen E."/>
            <person name="Schultz-Larsen T."/>
            <person name="MacLean D."/>
            <person name="Van Oosterhout C."/>
            <person name="Jones J.D.G."/>
        </authorList>
    </citation>
    <scope>NUCLEOTIDE SEQUENCE [LARGE SCALE GENOMIC DNA]</scope>
    <source>
        <strain evidence="2 3">Ac Nc2</strain>
    </source>
</reference>
<dbReference type="AlphaFoldDB" id="A0A024FVY6"/>
<dbReference type="PANTHER" id="PTHR33064">
    <property type="entry name" value="POL PROTEIN"/>
    <property type="match status" value="1"/>
</dbReference>
<dbReference type="OrthoDB" id="163970at2759"/>
<dbReference type="InParanoid" id="A0A024FVY6"/>
<evidence type="ECO:0000259" key="1">
    <source>
        <dbReference type="Pfam" id="PF17919"/>
    </source>
</evidence>
<evidence type="ECO:0000313" key="3">
    <source>
        <dbReference type="Proteomes" id="UP000053237"/>
    </source>
</evidence>
<dbReference type="EMBL" id="CAIX01000944">
    <property type="protein sequence ID" value="CCI11328.1"/>
    <property type="molecule type" value="Genomic_DNA"/>
</dbReference>
<evidence type="ECO:0000313" key="2">
    <source>
        <dbReference type="EMBL" id="CCI11328.1"/>
    </source>
</evidence>